<dbReference type="GO" id="GO:0046872">
    <property type="term" value="F:metal ion binding"/>
    <property type="evidence" value="ECO:0007669"/>
    <property type="project" value="UniProtKB-KW"/>
</dbReference>
<organism evidence="13 14">
    <name type="scientific">Streptomonospora mangrovi</name>
    <dbReference type="NCBI Taxonomy" id="2883123"/>
    <lineage>
        <taxon>Bacteria</taxon>
        <taxon>Bacillati</taxon>
        <taxon>Actinomycetota</taxon>
        <taxon>Actinomycetes</taxon>
        <taxon>Streptosporangiales</taxon>
        <taxon>Nocardiopsidaceae</taxon>
        <taxon>Streptomonospora</taxon>
    </lineage>
</organism>
<comment type="similarity">
    <text evidence="2">Belongs to the cytochrome ubiquinol oxidase subunit 1 family.</text>
</comment>
<dbReference type="AlphaFoldDB" id="A0A9X3NRF7"/>
<dbReference type="GO" id="GO:0005886">
    <property type="term" value="C:plasma membrane"/>
    <property type="evidence" value="ECO:0007669"/>
    <property type="project" value="UniProtKB-SubCell"/>
</dbReference>
<evidence type="ECO:0000313" key="14">
    <source>
        <dbReference type="Proteomes" id="UP001140076"/>
    </source>
</evidence>
<evidence type="ECO:0000256" key="4">
    <source>
        <dbReference type="ARBA" id="ARBA00022475"/>
    </source>
</evidence>
<dbReference type="GO" id="GO:0009055">
    <property type="term" value="F:electron transfer activity"/>
    <property type="evidence" value="ECO:0007669"/>
    <property type="project" value="InterPro"/>
</dbReference>
<keyword evidence="14" id="KW-1185">Reference proteome</keyword>
<dbReference type="GO" id="GO:0019646">
    <property type="term" value="P:aerobic electron transport chain"/>
    <property type="evidence" value="ECO:0007669"/>
    <property type="project" value="InterPro"/>
</dbReference>
<keyword evidence="9 12" id="KW-1133">Transmembrane helix</keyword>
<comment type="subcellular location">
    <subcellularLocation>
        <location evidence="1">Cell membrane</location>
        <topology evidence="1">Multi-pass membrane protein</topology>
    </subcellularLocation>
</comment>
<evidence type="ECO:0000256" key="6">
    <source>
        <dbReference type="ARBA" id="ARBA00022692"/>
    </source>
</evidence>
<keyword evidence="7" id="KW-0479">Metal-binding</keyword>
<name>A0A9X3NRF7_9ACTN</name>
<sequence length="415" mass="44687">MFDDPLTLARLQFALTAGTHYMFVALTLGLAPFILFGQLSATLRGDADRMRGVRFWGGLYVVNYAMGVLSGLMMELQLALNWSGLSDMFGHVFGAPLAVETMGAFFVESTFLGLWIFGWDRMGRWAHLACFGVVTATAYLSAYWVLVSNGVLRYPVGFRVEDGTAVLTDLSAVLANPSTLMALGHIALSALMLGGSVVIAVSAYHLARRHDPYGVFARGIRRGVAVFAAALLPTAAVGGAQFALYDVTPPASGATYSAQEIAAIEAEHDATSAMLVVGGLGDAFMMGFWTLMFFLAPVLLLAWPLRGLDRWSWLQWPLTLLPFLPYLASIAGWVVRETGRQPWAVEDVLTTADAMTDMSPGMAVASFSLFTLMFALLAAVTYALLVRYAVRGPDRGPLSPAEHEPKPPAAPAPTF</sequence>
<dbReference type="GO" id="GO:0070069">
    <property type="term" value="C:cytochrome complex"/>
    <property type="evidence" value="ECO:0007669"/>
    <property type="project" value="InterPro"/>
</dbReference>
<keyword evidence="11 12" id="KW-0472">Membrane</keyword>
<keyword evidence="10" id="KW-0408">Iron</keyword>
<keyword evidence="5" id="KW-0349">Heme</keyword>
<dbReference type="Proteomes" id="UP001140076">
    <property type="component" value="Unassembled WGS sequence"/>
</dbReference>
<proteinExistence type="inferred from homology"/>
<evidence type="ECO:0000256" key="8">
    <source>
        <dbReference type="ARBA" id="ARBA00022982"/>
    </source>
</evidence>
<protein>
    <submittedName>
        <fullName evidence="13">Cytochrome ubiquinol oxidase subunit I</fullName>
    </submittedName>
</protein>
<keyword evidence="4" id="KW-1003">Cell membrane</keyword>
<evidence type="ECO:0000256" key="7">
    <source>
        <dbReference type="ARBA" id="ARBA00022723"/>
    </source>
</evidence>
<gene>
    <name evidence="13" type="ORF">LG943_00020</name>
</gene>
<dbReference type="PANTHER" id="PTHR30365">
    <property type="entry name" value="CYTOCHROME D UBIQUINOL OXIDASE"/>
    <property type="match status" value="1"/>
</dbReference>
<keyword evidence="6 12" id="KW-0812">Transmembrane</keyword>
<dbReference type="RefSeq" id="WP_270070032.1">
    <property type="nucleotide sequence ID" value="NZ_JAJAQC010000001.1"/>
</dbReference>
<feature type="transmembrane region" description="Helical" evidence="12">
    <location>
        <begin position="363"/>
        <end position="385"/>
    </location>
</feature>
<dbReference type="PANTHER" id="PTHR30365:SF14">
    <property type="entry name" value="CYTOCHROME BD MENAQUINOL OXIDASE SUBUNIT I-RELATED"/>
    <property type="match status" value="1"/>
</dbReference>
<comment type="caution">
    <text evidence="13">The sequence shown here is derived from an EMBL/GenBank/DDBJ whole genome shotgun (WGS) entry which is preliminary data.</text>
</comment>
<dbReference type="GO" id="GO:0020037">
    <property type="term" value="F:heme binding"/>
    <property type="evidence" value="ECO:0007669"/>
    <property type="project" value="TreeGrafter"/>
</dbReference>
<reference evidence="13" key="1">
    <citation type="submission" date="2021-10" db="EMBL/GenBank/DDBJ databases">
        <title>Streptomonospora sp. nov., isolated from mangrove soil.</title>
        <authorList>
            <person name="Chen X."/>
            <person name="Ge X."/>
            <person name="Liu W."/>
        </authorList>
    </citation>
    <scope>NUCLEOTIDE SEQUENCE</scope>
    <source>
        <strain evidence="13">S1-112</strain>
    </source>
</reference>
<evidence type="ECO:0000256" key="5">
    <source>
        <dbReference type="ARBA" id="ARBA00022617"/>
    </source>
</evidence>
<feature type="transmembrane region" description="Helical" evidence="12">
    <location>
        <begin position="93"/>
        <end position="118"/>
    </location>
</feature>
<dbReference type="GO" id="GO:0016682">
    <property type="term" value="F:oxidoreductase activity, acting on diphenols and related substances as donors, oxygen as acceptor"/>
    <property type="evidence" value="ECO:0007669"/>
    <property type="project" value="TreeGrafter"/>
</dbReference>
<evidence type="ECO:0000313" key="13">
    <source>
        <dbReference type="EMBL" id="MDA0562731.1"/>
    </source>
</evidence>
<keyword evidence="8" id="KW-0249">Electron transport</keyword>
<dbReference type="Pfam" id="PF01654">
    <property type="entry name" value="Cyt_bd_oxida_I"/>
    <property type="match status" value="2"/>
</dbReference>
<feature type="transmembrane region" description="Helical" evidence="12">
    <location>
        <begin position="224"/>
        <end position="244"/>
    </location>
</feature>
<feature type="transmembrane region" description="Helical" evidence="12">
    <location>
        <begin position="180"/>
        <end position="204"/>
    </location>
</feature>
<evidence type="ECO:0000256" key="9">
    <source>
        <dbReference type="ARBA" id="ARBA00022989"/>
    </source>
</evidence>
<feature type="transmembrane region" description="Helical" evidence="12">
    <location>
        <begin position="316"/>
        <end position="335"/>
    </location>
</feature>
<dbReference type="EMBL" id="JAJAQC010000001">
    <property type="protein sequence ID" value="MDA0562731.1"/>
    <property type="molecule type" value="Genomic_DNA"/>
</dbReference>
<evidence type="ECO:0000256" key="12">
    <source>
        <dbReference type="SAM" id="Phobius"/>
    </source>
</evidence>
<keyword evidence="3" id="KW-0813">Transport</keyword>
<feature type="transmembrane region" description="Helical" evidence="12">
    <location>
        <begin position="53"/>
        <end position="73"/>
    </location>
</feature>
<accession>A0A9X3NRF7</accession>
<evidence type="ECO:0000256" key="3">
    <source>
        <dbReference type="ARBA" id="ARBA00022448"/>
    </source>
</evidence>
<evidence type="ECO:0000256" key="11">
    <source>
        <dbReference type="ARBA" id="ARBA00023136"/>
    </source>
</evidence>
<dbReference type="InterPro" id="IPR002585">
    <property type="entry name" value="Cyt-d_ubiquinol_oxidase_su_1"/>
</dbReference>
<dbReference type="PIRSF" id="PIRSF006446">
    <property type="entry name" value="Cyt_quinol_oxidase_1"/>
    <property type="match status" value="1"/>
</dbReference>
<evidence type="ECO:0000256" key="1">
    <source>
        <dbReference type="ARBA" id="ARBA00004651"/>
    </source>
</evidence>
<evidence type="ECO:0000256" key="2">
    <source>
        <dbReference type="ARBA" id="ARBA00009819"/>
    </source>
</evidence>
<evidence type="ECO:0000256" key="10">
    <source>
        <dbReference type="ARBA" id="ARBA00023004"/>
    </source>
</evidence>
<feature type="transmembrane region" description="Helical" evidence="12">
    <location>
        <begin position="20"/>
        <end position="41"/>
    </location>
</feature>
<feature type="transmembrane region" description="Helical" evidence="12">
    <location>
        <begin position="125"/>
        <end position="146"/>
    </location>
</feature>
<feature type="transmembrane region" description="Helical" evidence="12">
    <location>
        <begin position="283"/>
        <end position="304"/>
    </location>
</feature>